<dbReference type="EMBL" id="JANAVZ010000003">
    <property type="protein sequence ID" value="MCT4332402.1"/>
    <property type="molecule type" value="Genomic_DNA"/>
</dbReference>
<dbReference type="InterPro" id="IPR021251">
    <property type="entry name" value="DUF2793"/>
</dbReference>
<name>A0ABT2K794_9RHOB</name>
<reference evidence="1 2" key="1">
    <citation type="submission" date="2022-04" db="EMBL/GenBank/DDBJ databases">
        <title>Paracoccus sp. YLB-12 draft genome sequence.</title>
        <authorList>
            <person name="Yu L."/>
        </authorList>
    </citation>
    <scope>NUCLEOTIDE SEQUENCE [LARGE SCALE GENOMIC DNA]</scope>
    <source>
        <strain evidence="1 2">YLB-12</strain>
    </source>
</reference>
<keyword evidence="2" id="KW-1185">Reference proteome</keyword>
<dbReference type="Pfam" id="PF10983">
    <property type="entry name" value="DUF2793"/>
    <property type="match status" value="1"/>
</dbReference>
<organism evidence="1 2">
    <name type="scientific">Paracoccus maritimus</name>
    <dbReference type="NCBI Taxonomy" id="2933292"/>
    <lineage>
        <taxon>Bacteria</taxon>
        <taxon>Pseudomonadati</taxon>
        <taxon>Pseudomonadota</taxon>
        <taxon>Alphaproteobacteria</taxon>
        <taxon>Rhodobacterales</taxon>
        <taxon>Paracoccaceae</taxon>
        <taxon>Paracoccus</taxon>
    </lineage>
</organism>
<sequence length="237" mass="24587">MPTNETQRLEMPLLQPAQAQKHVTVNEALMRLDGLVNLTLQSVATAIPPSQVIDGQCWGVPANPSGAWAGQSGRIAIGSNGGWVFVPAGPGMRAFIVDHGICAIHDGTRWVNGAVTLGQSGAGLLTGIAEANVSVSSGAVFDTGLTIPAGVMVIGATARVTQALTGSLSSWRLGNLGADDRFGQGLGKSMDSWARGLLGSPMAYYDDANLLMTAEGGQFSGGRIKLAVHWLELRLPD</sequence>
<evidence type="ECO:0000313" key="2">
    <source>
        <dbReference type="Proteomes" id="UP001320702"/>
    </source>
</evidence>
<accession>A0ABT2K794</accession>
<evidence type="ECO:0000313" key="1">
    <source>
        <dbReference type="EMBL" id="MCT4332402.1"/>
    </source>
</evidence>
<protein>
    <submittedName>
        <fullName evidence="1">DUF2793 domain-containing protein</fullName>
    </submittedName>
</protein>
<dbReference type="Proteomes" id="UP001320702">
    <property type="component" value="Unassembled WGS sequence"/>
</dbReference>
<comment type="caution">
    <text evidence="1">The sequence shown here is derived from an EMBL/GenBank/DDBJ whole genome shotgun (WGS) entry which is preliminary data.</text>
</comment>
<proteinExistence type="predicted"/>
<gene>
    <name evidence="1" type="ORF">MU516_05925</name>
</gene>